<accession>A0AAI9VHG3</accession>
<dbReference type="Proteomes" id="UP001239213">
    <property type="component" value="Unassembled WGS sequence"/>
</dbReference>
<proteinExistence type="predicted"/>
<reference evidence="1" key="1">
    <citation type="submission" date="2016-11" db="EMBL/GenBank/DDBJ databases">
        <title>The genome sequence of Colletotrichum cuscutae.</title>
        <authorList>
            <person name="Baroncelli R."/>
        </authorList>
    </citation>
    <scope>NUCLEOTIDE SEQUENCE</scope>
    <source>
        <strain evidence="1">IMI 304802</strain>
    </source>
</reference>
<sequence length="23" mass="2565">MLCAVCLASVPFLLGTNWRGKER</sequence>
<dbReference type="AlphaFoldDB" id="A0AAI9VHG3"/>
<comment type="caution">
    <text evidence="1">The sequence shown here is derived from an EMBL/GenBank/DDBJ whole genome shotgun (WGS) entry which is preliminary data.</text>
</comment>
<gene>
    <name evidence="1" type="ORF">CCUS01_14864</name>
</gene>
<evidence type="ECO:0000313" key="2">
    <source>
        <dbReference type="Proteomes" id="UP001239213"/>
    </source>
</evidence>
<name>A0AAI9VHG3_9PEZI</name>
<organism evidence="1 2">
    <name type="scientific">Colletotrichum cuscutae</name>
    <dbReference type="NCBI Taxonomy" id="1209917"/>
    <lineage>
        <taxon>Eukaryota</taxon>
        <taxon>Fungi</taxon>
        <taxon>Dikarya</taxon>
        <taxon>Ascomycota</taxon>
        <taxon>Pezizomycotina</taxon>
        <taxon>Sordariomycetes</taxon>
        <taxon>Hypocreomycetidae</taxon>
        <taxon>Glomerellales</taxon>
        <taxon>Glomerellaceae</taxon>
        <taxon>Colletotrichum</taxon>
        <taxon>Colletotrichum acutatum species complex</taxon>
    </lineage>
</organism>
<evidence type="ECO:0000313" key="1">
    <source>
        <dbReference type="EMBL" id="KAK1487862.1"/>
    </source>
</evidence>
<keyword evidence="2" id="KW-1185">Reference proteome</keyword>
<dbReference type="EMBL" id="MPDP01000053">
    <property type="protein sequence ID" value="KAK1487862.1"/>
    <property type="molecule type" value="Genomic_DNA"/>
</dbReference>
<protein>
    <submittedName>
        <fullName evidence="1">Uncharacterized protein</fullName>
    </submittedName>
</protein>